<accession>A0A6P8GJA1</accession>
<evidence type="ECO:0000259" key="4">
    <source>
        <dbReference type="PROSITE" id="PS50002"/>
    </source>
</evidence>
<gene>
    <name evidence="6 7 8" type="primary">LOC105891628</name>
</gene>
<organism evidence="5 7">
    <name type="scientific">Clupea harengus</name>
    <name type="common">Atlantic herring</name>
    <dbReference type="NCBI Taxonomy" id="7950"/>
    <lineage>
        <taxon>Eukaryota</taxon>
        <taxon>Metazoa</taxon>
        <taxon>Chordata</taxon>
        <taxon>Craniata</taxon>
        <taxon>Vertebrata</taxon>
        <taxon>Euteleostomi</taxon>
        <taxon>Actinopterygii</taxon>
        <taxon>Neopterygii</taxon>
        <taxon>Teleostei</taxon>
        <taxon>Clupei</taxon>
        <taxon>Clupeiformes</taxon>
        <taxon>Clupeoidei</taxon>
        <taxon>Clupeidae</taxon>
        <taxon>Clupea</taxon>
    </lineage>
</organism>
<keyword evidence="3" id="KW-0732">Signal</keyword>
<dbReference type="RefSeq" id="XP_031434971.1">
    <property type="nucleotide sequence ID" value="XM_031579111.1"/>
</dbReference>
<dbReference type="RefSeq" id="XP_031434970.1">
    <property type="nucleotide sequence ID" value="XM_031579110.1"/>
</dbReference>
<dbReference type="InterPro" id="IPR042801">
    <property type="entry name" value="OTOR"/>
</dbReference>
<dbReference type="Pfam" id="PF07653">
    <property type="entry name" value="SH3_2"/>
    <property type="match status" value="1"/>
</dbReference>
<dbReference type="PANTHER" id="PTHR47146:SF1">
    <property type="entry name" value="OTORAPLIN"/>
    <property type="match status" value="1"/>
</dbReference>
<dbReference type="InterPro" id="IPR036028">
    <property type="entry name" value="SH3-like_dom_sf"/>
</dbReference>
<dbReference type="PROSITE" id="PS50002">
    <property type="entry name" value="SH3"/>
    <property type="match status" value="1"/>
</dbReference>
<evidence type="ECO:0000256" key="1">
    <source>
        <dbReference type="ARBA" id="ARBA00022443"/>
    </source>
</evidence>
<dbReference type="GeneID" id="105891628"/>
<keyword evidence="1 2" id="KW-0728">SH3 domain</keyword>
<reference evidence="6 7" key="1">
    <citation type="submission" date="2025-04" db="UniProtKB">
        <authorList>
            <consortium name="RefSeq"/>
        </authorList>
    </citation>
    <scope>IDENTIFICATION</scope>
</reference>
<dbReference type="GeneTree" id="ENSGT00950000182767"/>
<dbReference type="Gene3D" id="2.30.30.40">
    <property type="entry name" value="SH3 Domains"/>
    <property type="match status" value="1"/>
</dbReference>
<sequence length="131" mass="14643">MSFSECCAFLLLFVGSVYQSSTAPLEKLSDNKLCADVECAYAISLAIALEDYVAPDCRFINLKRDQTIYVYSKLLPAEGAGIFWSGSVYSDRYVDQMGIIGFFPGNYVNETYTFQHDTVKIPTTVAEFHCI</sequence>
<dbReference type="OrthoDB" id="10037838at2759"/>
<dbReference type="KEGG" id="char:105891628"/>
<evidence type="ECO:0000313" key="6">
    <source>
        <dbReference type="RefSeq" id="XP_031434969.1"/>
    </source>
</evidence>
<evidence type="ECO:0000313" key="8">
    <source>
        <dbReference type="RefSeq" id="XP_031434971.1"/>
    </source>
</evidence>
<dbReference type="Proteomes" id="UP000515152">
    <property type="component" value="Chromosome 13"/>
</dbReference>
<evidence type="ECO:0000256" key="2">
    <source>
        <dbReference type="PROSITE-ProRule" id="PRU00192"/>
    </source>
</evidence>
<feature type="chain" id="PRO_5044652937" evidence="3">
    <location>
        <begin position="20"/>
        <end position="131"/>
    </location>
</feature>
<dbReference type="GO" id="GO:0001502">
    <property type="term" value="P:cartilage condensation"/>
    <property type="evidence" value="ECO:0007669"/>
    <property type="project" value="TreeGrafter"/>
</dbReference>
<protein>
    <submittedName>
        <fullName evidence="6 7">Otoraplin</fullName>
    </submittedName>
</protein>
<name>A0A6P8GJA1_CLUHA</name>
<feature type="domain" description="SH3" evidence="4">
    <location>
        <begin position="41"/>
        <end position="113"/>
    </location>
</feature>
<evidence type="ECO:0000313" key="5">
    <source>
        <dbReference type="Proteomes" id="UP000515152"/>
    </source>
</evidence>
<proteinExistence type="predicted"/>
<dbReference type="InterPro" id="IPR001452">
    <property type="entry name" value="SH3_domain"/>
</dbReference>
<dbReference type="SUPFAM" id="SSF50044">
    <property type="entry name" value="SH3-domain"/>
    <property type="match status" value="1"/>
</dbReference>
<feature type="signal peptide" evidence="3">
    <location>
        <begin position="1"/>
        <end position="19"/>
    </location>
</feature>
<dbReference type="AlphaFoldDB" id="A0A6P8GJA1"/>
<evidence type="ECO:0000313" key="7">
    <source>
        <dbReference type="RefSeq" id="XP_031434970.1"/>
    </source>
</evidence>
<evidence type="ECO:0000256" key="3">
    <source>
        <dbReference type="SAM" id="SignalP"/>
    </source>
</evidence>
<dbReference type="PANTHER" id="PTHR47146">
    <property type="entry name" value="OTORAPLIN"/>
    <property type="match status" value="1"/>
</dbReference>
<dbReference type="RefSeq" id="XP_031434969.1">
    <property type="nucleotide sequence ID" value="XM_031579109.1"/>
</dbReference>
<keyword evidence="5" id="KW-1185">Reference proteome</keyword>